<evidence type="ECO:0000313" key="8">
    <source>
        <dbReference type="Proteomes" id="UP000001551"/>
    </source>
</evidence>
<dbReference type="PANTHER" id="PTHR47738">
    <property type="entry name" value="PTS SYSTEM FRUCTOSE-LIKE EIIA COMPONENT-RELATED"/>
    <property type="match status" value="1"/>
</dbReference>
<keyword evidence="4" id="KW-0808">Transferase</keyword>
<dbReference type="HOGENOM" id="CLU_072531_5_1_9"/>
<dbReference type="GO" id="GO:0016020">
    <property type="term" value="C:membrane"/>
    <property type="evidence" value="ECO:0007669"/>
    <property type="project" value="InterPro"/>
</dbReference>
<dbReference type="NCBIfam" id="TIGR00848">
    <property type="entry name" value="fruA"/>
    <property type="match status" value="1"/>
</dbReference>
<evidence type="ECO:0000256" key="5">
    <source>
        <dbReference type="ARBA" id="ARBA00022683"/>
    </source>
</evidence>
<dbReference type="InterPro" id="IPR004715">
    <property type="entry name" value="PTS_IIA_fruc"/>
</dbReference>
<dbReference type="InterPro" id="IPR002178">
    <property type="entry name" value="PTS_EIIA_type-2_dom"/>
</dbReference>
<name>E6U9F5_ETHHY</name>
<proteinExistence type="predicted"/>
<evidence type="ECO:0000256" key="3">
    <source>
        <dbReference type="ARBA" id="ARBA00022597"/>
    </source>
</evidence>
<dbReference type="InterPro" id="IPR016152">
    <property type="entry name" value="PTrfase/Anion_transptr"/>
</dbReference>
<dbReference type="Pfam" id="PF00359">
    <property type="entry name" value="PTS_EIIA_2"/>
    <property type="match status" value="1"/>
</dbReference>
<dbReference type="GO" id="GO:0008982">
    <property type="term" value="F:protein-N(PI)-phosphohistidine-sugar phosphotransferase activity"/>
    <property type="evidence" value="ECO:0007669"/>
    <property type="project" value="InterPro"/>
</dbReference>
<keyword evidence="8" id="KW-1185">Reference proteome</keyword>
<dbReference type="Gene3D" id="3.40.930.10">
    <property type="entry name" value="Mannitol-specific EII, Chain A"/>
    <property type="match status" value="1"/>
</dbReference>
<dbReference type="SUPFAM" id="SSF55804">
    <property type="entry name" value="Phoshotransferase/anion transport protein"/>
    <property type="match status" value="1"/>
</dbReference>
<dbReference type="eggNOG" id="COG1762">
    <property type="taxonomic scope" value="Bacteria"/>
</dbReference>
<dbReference type="KEGG" id="eha:Ethha_0569"/>
<feature type="domain" description="PTS EIIA type-2" evidence="6">
    <location>
        <begin position="4"/>
        <end position="150"/>
    </location>
</feature>
<evidence type="ECO:0000259" key="6">
    <source>
        <dbReference type="PROSITE" id="PS51094"/>
    </source>
</evidence>
<keyword evidence="5" id="KW-0598">Phosphotransferase system</keyword>
<sequence length="153" mass="17073">MIENLLKPESIFFDVEVPSTSKTDAVKTVSKLCSTYGNVKEDTLLKIFMDREEVDSTGFGGGIAIPHAKISGLKNPFVAIIRFKEPVDWDAIDDEPVKVAIALVMPSGDKNNLHLEVLAKLSRKLMDETFVQKLVNETTPQNLYDFMIKELEG</sequence>
<evidence type="ECO:0000256" key="4">
    <source>
        <dbReference type="ARBA" id="ARBA00022679"/>
    </source>
</evidence>
<dbReference type="PROSITE" id="PS51094">
    <property type="entry name" value="PTS_EIIA_TYPE_2"/>
    <property type="match status" value="1"/>
</dbReference>
<dbReference type="Proteomes" id="UP000001551">
    <property type="component" value="Chromosome"/>
</dbReference>
<keyword evidence="1" id="KW-0813">Transport</keyword>
<dbReference type="STRING" id="663278.Ethha_0569"/>
<protein>
    <submittedName>
        <fullName evidence="7">Putative PTS IIA-like nitrogen-regulatory protein PtsN</fullName>
    </submittedName>
</protein>
<dbReference type="AlphaFoldDB" id="E6U9F5"/>
<evidence type="ECO:0000313" key="7">
    <source>
        <dbReference type="EMBL" id="ADU26146.1"/>
    </source>
</evidence>
<dbReference type="RefSeq" id="WP_013484518.1">
    <property type="nucleotide sequence ID" value="NC_014828.1"/>
</dbReference>
<dbReference type="GO" id="GO:0009401">
    <property type="term" value="P:phosphoenolpyruvate-dependent sugar phosphotransferase system"/>
    <property type="evidence" value="ECO:0007669"/>
    <property type="project" value="UniProtKB-KW"/>
</dbReference>
<dbReference type="PROSITE" id="PS00372">
    <property type="entry name" value="PTS_EIIA_TYPE_2_HIS"/>
    <property type="match status" value="1"/>
</dbReference>
<reference evidence="7 8" key="1">
    <citation type="submission" date="2010-12" db="EMBL/GenBank/DDBJ databases">
        <title>Complete sequence of Ethanoligenens harbinense YUAN-3.</title>
        <authorList>
            <person name="Lucas S."/>
            <person name="Copeland A."/>
            <person name="Lapidus A."/>
            <person name="Cheng J.-F."/>
            <person name="Bruce D."/>
            <person name="Goodwin L."/>
            <person name="Pitluck S."/>
            <person name="Chertkov O."/>
            <person name="Misra M."/>
            <person name="Detter J.C."/>
            <person name="Han C."/>
            <person name="Tapia R."/>
            <person name="Land M."/>
            <person name="Hauser L."/>
            <person name="Jeffries C."/>
            <person name="Kyrpides N."/>
            <person name="Ivanova N."/>
            <person name="Mikhailova N."/>
            <person name="Wang A."/>
            <person name="Mouttaki H."/>
            <person name="He Z."/>
            <person name="Zhou J."/>
            <person name="Hemme C.L."/>
            <person name="Woyke T."/>
        </authorList>
    </citation>
    <scope>NUCLEOTIDE SEQUENCE [LARGE SCALE GENOMIC DNA]</scope>
    <source>
        <strain evidence="8">DSM 18485 / JCM 12961 / CGMCC 1.5033 / YUAN-3</strain>
    </source>
</reference>
<accession>E6U9F5</accession>
<keyword evidence="3" id="KW-0762">Sugar transport</keyword>
<dbReference type="CDD" id="cd00211">
    <property type="entry name" value="PTS_IIA_fru"/>
    <property type="match status" value="1"/>
</dbReference>
<evidence type="ECO:0000256" key="1">
    <source>
        <dbReference type="ARBA" id="ARBA00022448"/>
    </source>
</evidence>
<evidence type="ECO:0000256" key="2">
    <source>
        <dbReference type="ARBA" id="ARBA00022553"/>
    </source>
</evidence>
<dbReference type="InterPro" id="IPR051541">
    <property type="entry name" value="PTS_SugarTrans_NitroReg"/>
</dbReference>
<gene>
    <name evidence="7" type="ordered locus">Ethha_0569</name>
</gene>
<organism evidence="7 8">
    <name type="scientific">Ethanoligenens harbinense (strain DSM 18485 / JCM 12961 / CGMCC 1.5033 / YUAN-3)</name>
    <dbReference type="NCBI Taxonomy" id="663278"/>
    <lineage>
        <taxon>Bacteria</taxon>
        <taxon>Bacillati</taxon>
        <taxon>Bacillota</taxon>
        <taxon>Clostridia</taxon>
        <taxon>Eubacteriales</taxon>
        <taxon>Oscillospiraceae</taxon>
        <taxon>Ethanoligenens</taxon>
    </lineage>
</organism>
<dbReference type="EMBL" id="CP002400">
    <property type="protein sequence ID" value="ADU26146.1"/>
    <property type="molecule type" value="Genomic_DNA"/>
</dbReference>
<keyword evidence="2" id="KW-0597">Phosphoprotein</keyword>